<comment type="caution">
    <text evidence="1">The sequence shown here is derived from an EMBL/GenBank/DDBJ whole genome shotgun (WGS) entry which is preliminary data.</text>
</comment>
<evidence type="ECO:0000313" key="2">
    <source>
        <dbReference type="Proteomes" id="UP001500751"/>
    </source>
</evidence>
<dbReference type="EMBL" id="BAAAQN010000043">
    <property type="protein sequence ID" value="GAA2047580.1"/>
    <property type="molecule type" value="Genomic_DNA"/>
</dbReference>
<sequence length="133" mass="14259">MESADLARRIELLCRHGAEGELDDLAERGGLEAARLTERILGAVRGGAPDPALLEQDLDELERLAVGTGLGGLTTSSRAYVKVQETTDGHSVAYVFVCPTRVCSRRVIEYQADPLPEECAVAGGPLTKVRLDL</sequence>
<reference evidence="2" key="1">
    <citation type="journal article" date="2019" name="Int. J. Syst. Evol. Microbiol.">
        <title>The Global Catalogue of Microorganisms (GCM) 10K type strain sequencing project: providing services to taxonomists for standard genome sequencing and annotation.</title>
        <authorList>
            <consortium name="The Broad Institute Genomics Platform"/>
            <consortium name="The Broad Institute Genome Sequencing Center for Infectious Disease"/>
            <person name="Wu L."/>
            <person name="Ma J."/>
        </authorList>
    </citation>
    <scope>NUCLEOTIDE SEQUENCE [LARGE SCALE GENOMIC DNA]</scope>
    <source>
        <strain evidence="2">JCM 16014</strain>
    </source>
</reference>
<evidence type="ECO:0000313" key="1">
    <source>
        <dbReference type="EMBL" id="GAA2047580.1"/>
    </source>
</evidence>
<protein>
    <submittedName>
        <fullName evidence="1">Uncharacterized protein</fullName>
    </submittedName>
</protein>
<keyword evidence="2" id="KW-1185">Reference proteome</keyword>
<accession>A0ABP5GIX9</accession>
<gene>
    <name evidence="1" type="ORF">GCM10009839_61020</name>
</gene>
<organism evidence="1 2">
    <name type="scientific">Catenulispora yoronensis</name>
    <dbReference type="NCBI Taxonomy" id="450799"/>
    <lineage>
        <taxon>Bacteria</taxon>
        <taxon>Bacillati</taxon>
        <taxon>Actinomycetota</taxon>
        <taxon>Actinomycetes</taxon>
        <taxon>Catenulisporales</taxon>
        <taxon>Catenulisporaceae</taxon>
        <taxon>Catenulispora</taxon>
    </lineage>
</organism>
<proteinExistence type="predicted"/>
<dbReference type="Proteomes" id="UP001500751">
    <property type="component" value="Unassembled WGS sequence"/>
</dbReference>
<dbReference type="RefSeq" id="WP_344669129.1">
    <property type="nucleotide sequence ID" value="NZ_BAAAQN010000043.1"/>
</dbReference>
<name>A0ABP5GIX9_9ACTN</name>